<keyword evidence="5" id="KW-1185">Reference proteome</keyword>
<dbReference type="PROSITE" id="PS51725">
    <property type="entry name" value="ABM"/>
    <property type="match status" value="1"/>
</dbReference>
<accession>A0A2G5H8B9</accession>
<reference evidence="3 5" key="2">
    <citation type="submission" date="2023-09" db="EMBL/GenBank/DDBJ databases">
        <title>Complete-Gapless Cercospora beticola genome.</title>
        <authorList>
            <person name="Wyatt N.A."/>
            <person name="Spanner R.E."/>
            <person name="Bolton M.D."/>
        </authorList>
    </citation>
    <scope>NUCLEOTIDE SEQUENCE [LARGE SCALE GENOMIC DNA]</scope>
    <source>
        <strain evidence="3">Cb09-40</strain>
    </source>
</reference>
<evidence type="ECO:0000259" key="1">
    <source>
        <dbReference type="PROSITE" id="PS51725"/>
    </source>
</evidence>
<dbReference type="EMBL" id="CP134188">
    <property type="protein sequence ID" value="WPB03523.1"/>
    <property type="molecule type" value="Genomic_DNA"/>
</dbReference>
<dbReference type="EMBL" id="LKMD01000108">
    <property type="protein sequence ID" value="PIA88492.1"/>
    <property type="molecule type" value="Genomic_DNA"/>
</dbReference>
<evidence type="ECO:0000313" key="5">
    <source>
        <dbReference type="Proteomes" id="UP001302367"/>
    </source>
</evidence>
<dbReference type="InterPro" id="IPR007138">
    <property type="entry name" value="ABM_dom"/>
</dbReference>
<protein>
    <recommendedName>
        <fullName evidence="1">ABM domain-containing protein</fullName>
    </recommendedName>
</protein>
<organism evidence="2 4">
    <name type="scientific">Cercospora beticola</name>
    <name type="common">Sugarbeet leaf spot fungus</name>
    <dbReference type="NCBI Taxonomy" id="122368"/>
    <lineage>
        <taxon>Eukaryota</taxon>
        <taxon>Fungi</taxon>
        <taxon>Dikarya</taxon>
        <taxon>Ascomycota</taxon>
        <taxon>Pezizomycotina</taxon>
        <taxon>Dothideomycetes</taxon>
        <taxon>Dothideomycetidae</taxon>
        <taxon>Mycosphaerellales</taxon>
        <taxon>Mycosphaerellaceae</taxon>
        <taxon>Cercospora</taxon>
    </lineage>
</organism>
<dbReference type="SUPFAM" id="SSF54909">
    <property type="entry name" value="Dimeric alpha+beta barrel"/>
    <property type="match status" value="1"/>
</dbReference>
<sequence>METSPAEYQRDDFLAGIPPPPEDEFCVFGTVYAHPEHADALEAVYAETTRVAASEPGILYYCLARDQDDRNVFHFFERYTGRKAFEEHNNTPTVRKLLADGLIKGVKAKFVKAIQPAESGST</sequence>
<dbReference type="Proteomes" id="UP000230605">
    <property type="component" value="Chromosome 5"/>
</dbReference>
<dbReference type="OrthoDB" id="4641034at2759"/>
<reference evidence="2 4" key="1">
    <citation type="submission" date="2015-10" db="EMBL/GenBank/DDBJ databases">
        <title>The cercosporin biosynthetic gene cluster was horizontally transferred to several fungal lineages and shown to be expanded in Cercospora beticola based on microsynteny with recipient genomes.</title>
        <authorList>
            <person name="De Jonge R."/>
            <person name="Ebert M.K."/>
            <person name="Suttle J.C."/>
            <person name="Jurick Ii W.M."/>
            <person name="Secor G.A."/>
            <person name="Thomma B.P."/>
            <person name="Van De Peer Y."/>
            <person name="Bolton M.D."/>
        </authorList>
    </citation>
    <scope>NUCLEOTIDE SEQUENCE [LARGE SCALE GENOMIC DNA]</scope>
    <source>
        <strain evidence="2 4">09-40</strain>
    </source>
</reference>
<dbReference type="Gene3D" id="3.30.70.100">
    <property type="match status" value="1"/>
</dbReference>
<dbReference type="InterPro" id="IPR011008">
    <property type="entry name" value="Dimeric_a/b-barrel"/>
</dbReference>
<evidence type="ECO:0000313" key="3">
    <source>
        <dbReference type="EMBL" id="WPB03523.1"/>
    </source>
</evidence>
<name>A0A2G5H8B9_CERBT</name>
<dbReference type="Proteomes" id="UP001302367">
    <property type="component" value="Chromosome 5"/>
</dbReference>
<evidence type="ECO:0000313" key="4">
    <source>
        <dbReference type="Proteomes" id="UP000230605"/>
    </source>
</evidence>
<gene>
    <name evidence="2" type="ORF">CB0940_07563</name>
    <name evidence="3" type="ORF">RHO25_008163</name>
</gene>
<dbReference type="Pfam" id="PF03992">
    <property type="entry name" value="ABM"/>
    <property type="match status" value="1"/>
</dbReference>
<proteinExistence type="predicted"/>
<feature type="domain" description="ABM" evidence="1">
    <location>
        <begin position="25"/>
        <end position="115"/>
    </location>
</feature>
<evidence type="ECO:0000313" key="2">
    <source>
        <dbReference type="EMBL" id="PIA88492.1"/>
    </source>
</evidence>
<dbReference type="AlphaFoldDB" id="A0A2G5H8B9"/>